<feature type="transmembrane region" description="Helical" evidence="7">
    <location>
        <begin position="122"/>
        <end position="140"/>
    </location>
</feature>
<dbReference type="EMBL" id="JJRY01000011">
    <property type="protein sequence ID" value="KEF37838.1"/>
    <property type="molecule type" value="Genomic_DNA"/>
</dbReference>
<dbReference type="OrthoDB" id="9805239at2"/>
<evidence type="ECO:0000256" key="3">
    <source>
        <dbReference type="ARBA" id="ARBA00022475"/>
    </source>
</evidence>
<feature type="domain" description="EamA" evidence="8">
    <location>
        <begin position="5"/>
        <end position="139"/>
    </location>
</feature>
<accession>A0A072NLM7</accession>
<feature type="transmembrane region" description="Helical" evidence="7">
    <location>
        <begin position="37"/>
        <end position="55"/>
    </location>
</feature>
<comment type="caution">
    <text evidence="9">The sequence shown here is derived from an EMBL/GenBank/DDBJ whole genome shotgun (WGS) entry which is preliminary data.</text>
</comment>
<dbReference type="SUPFAM" id="SSF103481">
    <property type="entry name" value="Multidrug resistance efflux transporter EmrE"/>
    <property type="match status" value="2"/>
</dbReference>
<feature type="transmembrane region" description="Helical" evidence="7">
    <location>
        <begin position="179"/>
        <end position="201"/>
    </location>
</feature>
<feature type="transmembrane region" description="Helical" evidence="7">
    <location>
        <begin position="269"/>
        <end position="290"/>
    </location>
</feature>
<feature type="transmembrane region" description="Helical" evidence="7">
    <location>
        <begin position="91"/>
        <end position="115"/>
    </location>
</feature>
<evidence type="ECO:0000313" key="9">
    <source>
        <dbReference type="EMBL" id="KEF37838.1"/>
    </source>
</evidence>
<sequence length="302" mass="33891">MKQLRGMSLIIAAATLFGFMPIWTKQAYATGLSISEISFLRFGLAAVMIRIAIHYRRIDSHVRKQQIRPLFLSIFIGYIATNLTLSLSYKYISSGIATSLHYLFPVIIMLLAYFIYHEKLNCYKWMALVISLTGIYLVASPGGSNFSLRGVTLAISSAIFFVIYVLLINHHQLKKMDSLVLAFYSCLISSLVFLIFILMRGNWSMMLPITLKGFFYVTLLSFFCSSMAMIFFIKGVQSIGSINASILSTFEPVVSLVAGIFILDEPLSWQTSMGCIMIISAVILIGYSNLAKDYVTREKANK</sequence>
<dbReference type="Proteomes" id="UP000027936">
    <property type="component" value="Unassembled WGS sequence"/>
</dbReference>
<dbReference type="PANTHER" id="PTHR42920">
    <property type="entry name" value="OS03G0707200 PROTEIN-RELATED"/>
    <property type="match status" value="1"/>
</dbReference>
<evidence type="ECO:0000256" key="6">
    <source>
        <dbReference type="ARBA" id="ARBA00023136"/>
    </source>
</evidence>
<comment type="subcellular location">
    <subcellularLocation>
        <location evidence="1">Cell membrane</location>
        <topology evidence="1">Multi-pass membrane protein</topology>
    </subcellularLocation>
</comment>
<dbReference type="InterPro" id="IPR037185">
    <property type="entry name" value="EmrE-like"/>
</dbReference>
<dbReference type="PATRIC" id="fig|1348973.3.peg.2775"/>
<keyword evidence="5 7" id="KW-1133">Transmembrane helix</keyword>
<feature type="transmembrane region" description="Helical" evidence="7">
    <location>
        <begin position="213"/>
        <end position="233"/>
    </location>
</feature>
<keyword evidence="3" id="KW-1003">Cell membrane</keyword>
<dbReference type="Pfam" id="PF00892">
    <property type="entry name" value="EamA"/>
    <property type="match status" value="2"/>
</dbReference>
<protein>
    <submittedName>
        <fullName evidence="9">Putative permease</fullName>
    </submittedName>
</protein>
<dbReference type="InterPro" id="IPR000620">
    <property type="entry name" value="EamA_dom"/>
</dbReference>
<dbReference type="InterPro" id="IPR051258">
    <property type="entry name" value="Diverse_Substrate_Transporter"/>
</dbReference>
<name>A0A072NLM7_SCHAZ</name>
<dbReference type="GO" id="GO:0005886">
    <property type="term" value="C:plasma membrane"/>
    <property type="evidence" value="ECO:0007669"/>
    <property type="project" value="UniProtKB-SubCell"/>
</dbReference>
<evidence type="ECO:0000313" key="10">
    <source>
        <dbReference type="Proteomes" id="UP000027936"/>
    </source>
</evidence>
<evidence type="ECO:0000256" key="5">
    <source>
        <dbReference type="ARBA" id="ARBA00022989"/>
    </source>
</evidence>
<keyword evidence="6 7" id="KW-0472">Membrane</keyword>
<proteinExistence type="inferred from homology"/>
<comment type="similarity">
    <text evidence="2">Belongs to the EamA transporter family.</text>
</comment>
<dbReference type="AlphaFoldDB" id="A0A072NLM7"/>
<gene>
    <name evidence="9" type="ORF">M670_02869</name>
</gene>
<keyword evidence="4 7" id="KW-0812">Transmembrane</keyword>
<dbReference type="RefSeq" id="WP_035196314.1">
    <property type="nucleotide sequence ID" value="NZ_JJRY01000011.1"/>
</dbReference>
<dbReference type="Gene3D" id="1.10.3730.20">
    <property type="match status" value="2"/>
</dbReference>
<feature type="domain" description="EamA" evidence="8">
    <location>
        <begin position="149"/>
        <end position="286"/>
    </location>
</feature>
<feature type="transmembrane region" description="Helical" evidence="7">
    <location>
        <begin position="146"/>
        <end position="167"/>
    </location>
</feature>
<evidence type="ECO:0000256" key="4">
    <source>
        <dbReference type="ARBA" id="ARBA00022692"/>
    </source>
</evidence>
<evidence type="ECO:0000256" key="7">
    <source>
        <dbReference type="SAM" id="Phobius"/>
    </source>
</evidence>
<evidence type="ECO:0000259" key="8">
    <source>
        <dbReference type="Pfam" id="PF00892"/>
    </source>
</evidence>
<feature type="transmembrane region" description="Helical" evidence="7">
    <location>
        <begin position="67"/>
        <end position="85"/>
    </location>
</feature>
<feature type="transmembrane region" description="Helical" evidence="7">
    <location>
        <begin position="245"/>
        <end position="263"/>
    </location>
</feature>
<evidence type="ECO:0000256" key="2">
    <source>
        <dbReference type="ARBA" id="ARBA00007362"/>
    </source>
</evidence>
<evidence type="ECO:0000256" key="1">
    <source>
        <dbReference type="ARBA" id="ARBA00004651"/>
    </source>
</evidence>
<reference evidence="9 10" key="1">
    <citation type="submission" date="2014-04" db="EMBL/GenBank/DDBJ databases">
        <title>Draft genome sequence of Bacillus azotoformans MEV2011, a (co-) denitrifying strain unable to grow in the presence of oxygen.</title>
        <authorList>
            <person name="Nielsen M."/>
            <person name="Schreiber L."/>
            <person name="Finster K."/>
            <person name="Schramm A."/>
        </authorList>
    </citation>
    <scope>NUCLEOTIDE SEQUENCE [LARGE SCALE GENOMIC DNA]</scope>
    <source>
        <strain evidence="9 10">MEV2011</strain>
    </source>
</reference>
<dbReference type="PANTHER" id="PTHR42920:SF5">
    <property type="entry name" value="EAMA DOMAIN-CONTAINING PROTEIN"/>
    <property type="match status" value="1"/>
</dbReference>
<organism evidence="9 10">
    <name type="scientific">Schinkia azotoformans MEV2011</name>
    <dbReference type="NCBI Taxonomy" id="1348973"/>
    <lineage>
        <taxon>Bacteria</taxon>
        <taxon>Bacillati</taxon>
        <taxon>Bacillota</taxon>
        <taxon>Bacilli</taxon>
        <taxon>Bacillales</taxon>
        <taxon>Bacillaceae</taxon>
        <taxon>Calidifontibacillus/Schinkia group</taxon>
        <taxon>Schinkia</taxon>
    </lineage>
</organism>